<name>A0A841HIR8_9GAMM</name>
<comment type="catalytic activity">
    <reaction evidence="7 8">
        <text>alpha-D-glucose 1-phosphate + UTP + H(+) = UDP-alpha-D-glucose + diphosphate</text>
        <dbReference type="Rhea" id="RHEA:19889"/>
        <dbReference type="ChEBI" id="CHEBI:15378"/>
        <dbReference type="ChEBI" id="CHEBI:33019"/>
        <dbReference type="ChEBI" id="CHEBI:46398"/>
        <dbReference type="ChEBI" id="CHEBI:58601"/>
        <dbReference type="ChEBI" id="CHEBI:58885"/>
        <dbReference type="EC" id="2.7.7.9"/>
    </reaction>
</comment>
<comment type="function">
    <text evidence="6">May play a role in stationary phase survival.</text>
</comment>
<dbReference type="EC" id="2.7.7.9" evidence="2 8"/>
<proteinExistence type="inferred from homology"/>
<dbReference type="PANTHER" id="PTHR43197">
    <property type="entry name" value="UTP--GLUCOSE-1-PHOSPHATE URIDYLYLTRANSFERASE"/>
    <property type="match status" value="1"/>
</dbReference>
<keyword evidence="5 8" id="KW-0548">Nucleotidyltransferase</keyword>
<evidence type="ECO:0000259" key="9">
    <source>
        <dbReference type="Pfam" id="PF00483"/>
    </source>
</evidence>
<dbReference type="AlphaFoldDB" id="A0A841HIR8"/>
<keyword evidence="4 8" id="KW-0808">Transferase</keyword>
<comment type="caution">
    <text evidence="10">The sequence shown here is derived from an EMBL/GenBank/DDBJ whole genome shotgun (WGS) entry which is preliminary data.</text>
</comment>
<dbReference type="PANTHER" id="PTHR43197:SF1">
    <property type="entry name" value="UTP--GLUCOSE-1-PHOSPHATE URIDYLYLTRANSFERASE"/>
    <property type="match status" value="1"/>
</dbReference>
<dbReference type="RefSeq" id="WP_184329708.1">
    <property type="nucleotide sequence ID" value="NZ_JACHHZ010000001.1"/>
</dbReference>
<evidence type="ECO:0000256" key="6">
    <source>
        <dbReference type="ARBA" id="ARBA00037294"/>
    </source>
</evidence>
<evidence type="ECO:0000256" key="1">
    <source>
        <dbReference type="ARBA" id="ARBA00006890"/>
    </source>
</evidence>
<evidence type="ECO:0000256" key="5">
    <source>
        <dbReference type="ARBA" id="ARBA00022695"/>
    </source>
</evidence>
<evidence type="ECO:0000256" key="4">
    <source>
        <dbReference type="ARBA" id="ARBA00022679"/>
    </source>
</evidence>
<accession>A0A841HIR8</accession>
<evidence type="ECO:0000256" key="8">
    <source>
        <dbReference type="RuleBase" id="RU361259"/>
    </source>
</evidence>
<evidence type="ECO:0000313" key="10">
    <source>
        <dbReference type="EMBL" id="MBB6091945.1"/>
    </source>
</evidence>
<keyword evidence="11" id="KW-1185">Reference proteome</keyword>
<dbReference type="EMBL" id="JACHHZ010000001">
    <property type="protein sequence ID" value="MBB6091945.1"/>
    <property type="molecule type" value="Genomic_DNA"/>
</dbReference>
<dbReference type="GO" id="GO:0006011">
    <property type="term" value="P:UDP-alpha-D-glucose metabolic process"/>
    <property type="evidence" value="ECO:0007669"/>
    <property type="project" value="InterPro"/>
</dbReference>
<organism evidence="10 11">
    <name type="scientific">Povalibacter uvarum</name>
    <dbReference type="NCBI Taxonomy" id="732238"/>
    <lineage>
        <taxon>Bacteria</taxon>
        <taxon>Pseudomonadati</taxon>
        <taxon>Pseudomonadota</taxon>
        <taxon>Gammaproteobacteria</taxon>
        <taxon>Steroidobacterales</taxon>
        <taxon>Steroidobacteraceae</taxon>
        <taxon>Povalibacter</taxon>
    </lineage>
</organism>
<sequence>MTQAKDIRTAVFPVAGRGTRFLPATKASPKEMLPIVDKPLIQYAAEEALAAGARKLVFITGSSKRAIEDHFDSDHELEEALEAQGKMELLKALKKIVPSWASCIYIRQPSPLGLGHAVWCAKPVVGNEPFFVHLADDLIDAATPCLRQMAAVHAERGGSVLGVEQVPRNETDKYGIVATDEADGRISRVKQIVEKPRPQNAPSTLAVVGRYLLSPTIFDKLERTGRGAGGEIQLTDAIADLLADEPVYAYEFEGRRYDCGSKIGYLQATVEYGLKHEALGAKFSEYLVKLANGLPGAKQ</sequence>
<dbReference type="GO" id="GO:0003983">
    <property type="term" value="F:UTP:glucose-1-phosphate uridylyltransferase activity"/>
    <property type="evidence" value="ECO:0007669"/>
    <property type="project" value="UniProtKB-EC"/>
</dbReference>
<evidence type="ECO:0000313" key="11">
    <source>
        <dbReference type="Proteomes" id="UP000588068"/>
    </source>
</evidence>
<dbReference type="Proteomes" id="UP000588068">
    <property type="component" value="Unassembled WGS sequence"/>
</dbReference>
<dbReference type="InterPro" id="IPR029044">
    <property type="entry name" value="Nucleotide-diphossugar_trans"/>
</dbReference>
<dbReference type="Pfam" id="PF00483">
    <property type="entry name" value="NTP_transferase"/>
    <property type="match status" value="1"/>
</dbReference>
<dbReference type="Gene3D" id="3.90.550.10">
    <property type="entry name" value="Spore Coat Polysaccharide Biosynthesis Protein SpsA, Chain A"/>
    <property type="match status" value="1"/>
</dbReference>
<dbReference type="InterPro" id="IPR005835">
    <property type="entry name" value="NTP_transferase_dom"/>
</dbReference>
<dbReference type="InterPro" id="IPR005771">
    <property type="entry name" value="GalU_uridylyltTrfase_bac/arc"/>
</dbReference>
<gene>
    <name evidence="10" type="ORF">HNQ60_000791</name>
</gene>
<dbReference type="SUPFAM" id="SSF53448">
    <property type="entry name" value="Nucleotide-diphospho-sugar transferases"/>
    <property type="match status" value="1"/>
</dbReference>
<reference evidence="10 11" key="1">
    <citation type="submission" date="2020-08" db="EMBL/GenBank/DDBJ databases">
        <title>Genomic Encyclopedia of Type Strains, Phase IV (KMG-IV): sequencing the most valuable type-strain genomes for metagenomic binning, comparative biology and taxonomic classification.</title>
        <authorList>
            <person name="Goeker M."/>
        </authorList>
    </citation>
    <scope>NUCLEOTIDE SEQUENCE [LARGE SCALE GENOMIC DNA]</scope>
    <source>
        <strain evidence="10 11">DSM 26723</strain>
    </source>
</reference>
<protein>
    <recommendedName>
        <fullName evidence="3 8">UTP--glucose-1-phosphate uridylyltransferase</fullName>
        <ecNumber evidence="2 8">2.7.7.9</ecNumber>
    </recommendedName>
    <alternativeName>
        <fullName evidence="8">UDP-glucose pyrophosphorylase</fullName>
    </alternativeName>
</protein>
<dbReference type="NCBIfam" id="TIGR01099">
    <property type="entry name" value="galU"/>
    <property type="match status" value="1"/>
</dbReference>
<evidence type="ECO:0000256" key="7">
    <source>
        <dbReference type="ARBA" id="ARBA00048128"/>
    </source>
</evidence>
<dbReference type="CDD" id="cd02541">
    <property type="entry name" value="UGPase_prokaryotic"/>
    <property type="match status" value="1"/>
</dbReference>
<feature type="domain" description="Nucleotidyl transferase" evidence="9">
    <location>
        <begin position="15"/>
        <end position="271"/>
    </location>
</feature>
<evidence type="ECO:0000256" key="3">
    <source>
        <dbReference type="ARBA" id="ARBA00019048"/>
    </source>
</evidence>
<comment type="similarity">
    <text evidence="1 8">Belongs to the UDPGP type 2 family.</text>
</comment>
<evidence type="ECO:0000256" key="2">
    <source>
        <dbReference type="ARBA" id="ARBA00012415"/>
    </source>
</evidence>